<organism evidence="2 3">
    <name type="scientific">Phaseolus coccineus</name>
    <name type="common">Scarlet runner bean</name>
    <name type="synonym">Phaseolus multiflorus</name>
    <dbReference type="NCBI Taxonomy" id="3886"/>
    <lineage>
        <taxon>Eukaryota</taxon>
        <taxon>Viridiplantae</taxon>
        <taxon>Streptophyta</taxon>
        <taxon>Embryophyta</taxon>
        <taxon>Tracheophyta</taxon>
        <taxon>Spermatophyta</taxon>
        <taxon>Magnoliopsida</taxon>
        <taxon>eudicotyledons</taxon>
        <taxon>Gunneridae</taxon>
        <taxon>Pentapetalae</taxon>
        <taxon>rosids</taxon>
        <taxon>fabids</taxon>
        <taxon>Fabales</taxon>
        <taxon>Fabaceae</taxon>
        <taxon>Papilionoideae</taxon>
        <taxon>50 kb inversion clade</taxon>
        <taxon>NPAAA clade</taxon>
        <taxon>indigoferoid/millettioid clade</taxon>
        <taxon>Phaseoleae</taxon>
        <taxon>Phaseolus</taxon>
    </lineage>
</organism>
<protein>
    <submittedName>
        <fullName evidence="2">Uncharacterized protein</fullName>
    </submittedName>
</protein>
<reference evidence="2 3" key="1">
    <citation type="submission" date="2024-01" db="EMBL/GenBank/DDBJ databases">
        <title>The genomes of 5 underutilized Papilionoideae crops provide insights into root nodulation and disease resistanc.</title>
        <authorList>
            <person name="Jiang F."/>
        </authorList>
    </citation>
    <scope>NUCLEOTIDE SEQUENCE [LARGE SCALE GENOMIC DNA]</scope>
    <source>
        <strain evidence="2">JINMINGXINNONG_FW02</strain>
        <tissue evidence="2">Leaves</tissue>
    </source>
</reference>
<gene>
    <name evidence="2" type="ORF">VNO80_28748</name>
</gene>
<evidence type="ECO:0000313" key="2">
    <source>
        <dbReference type="EMBL" id="KAK7332002.1"/>
    </source>
</evidence>
<sequence>MRKSLLNTPIMSSISKWLFIQFILLHVLLLSHFCFPSYASNSQGFHGALLDSPQKLVKKIRGTLPRPPPSPKLNSAPHFLKSPPPRPVRPTIRAPPPPY</sequence>
<comment type="caution">
    <text evidence="2">The sequence shown here is derived from an EMBL/GenBank/DDBJ whole genome shotgun (WGS) entry which is preliminary data.</text>
</comment>
<proteinExistence type="predicted"/>
<dbReference type="EMBL" id="JAYMYR010000011">
    <property type="protein sequence ID" value="KAK7332002.1"/>
    <property type="molecule type" value="Genomic_DNA"/>
</dbReference>
<accession>A0AAN9LC51</accession>
<feature type="region of interest" description="Disordered" evidence="1">
    <location>
        <begin position="60"/>
        <end position="99"/>
    </location>
</feature>
<dbReference type="AlphaFoldDB" id="A0AAN9LC51"/>
<name>A0AAN9LC51_PHACN</name>
<feature type="compositionally biased region" description="Pro residues" evidence="1">
    <location>
        <begin position="82"/>
        <end position="99"/>
    </location>
</feature>
<evidence type="ECO:0000256" key="1">
    <source>
        <dbReference type="SAM" id="MobiDB-lite"/>
    </source>
</evidence>
<keyword evidence="3" id="KW-1185">Reference proteome</keyword>
<dbReference type="Proteomes" id="UP001374584">
    <property type="component" value="Unassembled WGS sequence"/>
</dbReference>
<evidence type="ECO:0000313" key="3">
    <source>
        <dbReference type="Proteomes" id="UP001374584"/>
    </source>
</evidence>